<dbReference type="GO" id="GO:0005634">
    <property type="term" value="C:nucleus"/>
    <property type="evidence" value="ECO:0007669"/>
    <property type="project" value="TreeGrafter"/>
</dbReference>
<dbReference type="Pfam" id="PF14709">
    <property type="entry name" value="DND1_DSRM"/>
    <property type="match status" value="1"/>
</dbReference>
<reference evidence="12" key="1">
    <citation type="journal article" date="2023" name="bioRxiv">
        <title>Improved chromosome-level genome assembly for marigold (Tagetes erecta).</title>
        <authorList>
            <person name="Jiang F."/>
            <person name="Yuan L."/>
            <person name="Wang S."/>
            <person name="Wang H."/>
            <person name="Xu D."/>
            <person name="Wang A."/>
            <person name="Fan W."/>
        </authorList>
    </citation>
    <scope>NUCLEOTIDE SEQUENCE</scope>
    <source>
        <strain evidence="12">WSJ</strain>
        <tissue evidence="12">Leaf</tissue>
    </source>
</reference>
<evidence type="ECO:0000313" key="13">
    <source>
        <dbReference type="Proteomes" id="UP001229421"/>
    </source>
</evidence>
<organism evidence="12 13">
    <name type="scientific">Tagetes erecta</name>
    <name type="common">African marigold</name>
    <dbReference type="NCBI Taxonomy" id="13708"/>
    <lineage>
        <taxon>Eukaryota</taxon>
        <taxon>Viridiplantae</taxon>
        <taxon>Streptophyta</taxon>
        <taxon>Embryophyta</taxon>
        <taxon>Tracheophyta</taxon>
        <taxon>Spermatophyta</taxon>
        <taxon>Magnoliopsida</taxon>
        <taxon>eudicotyledons</taxon>
        <taxon>Gunneridae</taxon>
        <taxon>Pentapetalae</taxon>
        <taxon>asterids</taxon>
        <taxon>campanulids</taxon>
        <taxon>Asterales</taxon>
        <taxon>Asteraceae</taxon>
        <taxon>Asteroideae</taxon>
        <taxon>Heliantheae alliance</taxon>
        <taxon>Tageteae</taxon>
        <taxon>Tagetes</taxon>
    </lineage>
</organism>
<keyword evidence="7" id="KW-0460">Magnesium</keyword>
<evidence type="ECO:0000256" key="8">
    <source>
        <dbReference type="ARBA" id="ARBA00022884"/>
    </source>
</evidence>
<sequence length="374" mass="42088">MKRKNSSTNSRHKRSANKIIRTYDVDTCFEDQSTIDMDHSIASVESILRYKFNNKKLLEEALTHSSYTDSPSYQRLEFLGDSVLGHAISLFFFVTYPDVDAGKLSELRSVNVSTERLARVAVRLGLYKYIRHNKATVLSDKVLEFLIAVEEEAGMVVHGGRMKAPKVLVDIVESVAAAVYADCGFNMQILWMIFRRLLEPLVMLDVILAQPQPISALYEVCHKDGKQVDVKYNWNGDRNIASVFVDNIFIASGSSETKENAKLHAAEAALSKLTKFKSVDTSPQTNVDIHESMETEGAKRKVHDICIKKRWPMPIYRLEEELGPAHDKRYISSAQVEPSDTIIVVKGKERSRKKDAENSAASVMFCVLRAAGHT</sequence>
<evidence type="ECO:0000259" key="11">
    <source>
        <dbReference type="PROSITE" id="PS50142"/>
    </source>
</evidence>
<dbReference type="SMART" id="SM00358">
    <property type="entry name" value="DSRM"/>
    <property type="match status" value="2"/>
</dbReference>
<dbReference type="GO" id="GO:0005737">
    <property type="term" value="C:cytoplasm"/>
    <property type="evidence" value="ECO:0007669"/>
    <property type="project" value="TreeGrafter"/>
</dbReference>
<dbReference type="GO" id="GO:0003723">
    <property type="term" value="F:RNA binding"/>
    <property type="evidence" value="ECO:0007669"/>
    <property type="project" value="UniProtKB-UniRule"/>
</dbReference>
<dbReference type="AlphaFoldDB" id="A0AAD8PBY6"/>
<name>A0AAD8PBY6_TARER</name>
<evidence type="ECO:0000256" key="4">
    <source>
        <dbReference type="ARBA" id="ARBA00022723"/>
    </source>
</evidence>
<dbReference type="HAMAP" id="MF_00104">
    <property type="entry name" value="RNase_III"/>
    <property type="match status" value="1"/>
</dbReference>
<evidence type="ECO:0000256" key="9">
    <source>
        <dbReference type="PROSITE-ProRule" id="PRU00266"/>
    </source>
</evidence>
<keyword evidence="6" id="KW-0378">Hydrolase</keyword>
<evidence type="ECO:0000256" key="7">
    <source>
        <dbReference type="ARBA" id="ARBA00022842"/>
    </source>
</evidence>
<proteinExistence type="inferred from homology"/>
<evidence type="ECO:0000256" key="5">
    <source>
        <dbReference type="ARBA" id="ARBA00022759"/>
    </source>
</evidence>
<dbReference type="EMBL" id="JAUHHV010000001">
    <property type="protein sequence ID" value="KAK1440206.1"/>
    <property type="molecule type" value="Genomic_DNA"/>
</dbReference>
<dbReference type="InterPro" id="IPR000999">
    <property type="entry name" value="RNase_III_dom"/>
</dbReference>
<evidence type="ECO:0000256" key="2">
    <source>
        <dbReference type="ARBA" id="ARBA00001946"/>
    </source>
</evidence>
<accession>A0AAD8PBY6</accession>
<dbReference type="GO" id="GO:0006364">
    <property type="term" value="P:rRNA processing"/>
    <property type="evidence" value="ECO:0007669"/>
    <property type="project" value="InterPro"/>
</dbReference>
<comment type="caution">
    <text evidence="12">The sequence shown here is derived from an EMBL/GenBank/DDBJ whole genome shotgun (WGS) entry which is preliminary data.</text>
</comment>
<evidence type="ECO:0000256" key="6">
    <source>
        <dbReference type="ARBA" id="ARBA00022801"/>
    </source>
</evidence>
<dbReference type="Pfam" id="PF00035">
    <property type="entry name" value="dsrm"/>
    <property type="match status" value="1"/>
</dbReference>
<evidence type="ECO:0000256" key="3">
    <source>
        <dbReference type="ARBA" id="ARBA00022722"/>
    </source>
</evidence>
<dbReference type="FunFam" id="1.10.1520.10:FF:000004">
    <property type="entry name" value="Endoribonuclease dicer-like 1"/>
    <property type="match status" value="1"/>
</dbReference>
<evidence type="ECO:0000313" key="12">
    <source>
        <dbReference type="EMBL" id="KAK1440206.1"/>
    </source>
</evidence>
<feature type="domain" description="DRBM" evidence="10">
    <location>
        <begin position="297"/>
        <end position="370"/>
    </location>
</feature>
<keyword evidence="13" id="KW-1185">Reference proteome</keyword>
<feature type="domain" description="DRBM" evidence="10">
    <location>
        <begin position="212"/>
        <end position="275"/>
    </location>
</feature>
<dbReference type="InterPro" id="IPR011907">
    <property type="entry name" value="RNase_III"/>
</dbReference>
<protein>
    <submittedName>
        <fullName evidence="12">Uncharacterized protein</fullName>
    </submittedName>
</protein>
<dbReference type="SMART" id="SM00535">
    <property type="entry name" value="RIBOc"/>
    <property type="match status" value="1"/>
</dbReference>
<dbReference type="Pfam" id="PF00636">
    <property type="entry name" value="Ribonuclease_3"/>
    <property type="match status" value="1"/>
</dbReference>
<dbReference type="GO" id="GO:0046872">
    <property type="term" value="F:metal ion binding"/>
    <property type="evidence" value="ECO:0007669"/>
    <property type="project" value="UniProtKB-KW"/>
</dbReference>
<dbReference type="PROSITE" id="PS50142">
    <property type="entry name" value="RNASE_3_2"/>
    <property type="match status" value="1"/>
</dbReference>
<evidence type="ECO:0000256" key="1">
    <source>
        <dbReference type="ARBA" id="ARBA00001936"/>
    </source>
</evidence>
<comment type="cofactor">
    <cofactor evidence="2">
        <name>Mg(2+)</name>
        <dbReference type="ChEBI" id="CHEBI:18420"/>
    </cofactor>
</comment>
<evidence type="ECO:0000259" key="10">
    <source>
        <dbReference type="PROSITE" id="PS50137"/>
    </source>
</evidence>
<dbReference type="Gene3D" id="1.10.1520.10">
    <property type="entry name" value="Ribonuclease III domain"/>
    <property type="match status" value="1"/>
</dbReference>
<dbReference type="PROSITE" id="PS50137">
    <property type="entry name" value="DS_RBD"/>
    <property type="match status" value="2"/>
</dbReference>
<dbReference type="SUPFAM" id="SSF54768">
    <property type="entry name" value="dsRNA-binding domain-like"/>
    <property type="match status" value="2"/>
</dbReference>
<keyword evidence="8 9" id="KW-0694">RNA-binding</keyword>
<dbReference type="SUPFAM" id="SSF69065">
    <property type="entry name" value="RNase III domain-like"/>
    <property type="match status" value="1"/>
</dbReference>
<dbReference type="CDD" id="cd00593">
    <property type="entry name" value="RIBOc"/>
    <property type="match status" value="1"/>
</dbReference>
<keyword evidence="3" id="KW-0540">Nuclease</keyword>
<keyword evidence="4" id="KW-0479">Metal-binding</keyword>
<dbReference type="PANTHER" id="PTHR14950">
    <property type="entry name" value="DICER-RELATED"/>
    <property type="match status" value="1"/>
</dbReference>
<dbReference type="PANTHER" id="PTHR14950:SF49">
    <property type="entry name" value="RIBONUCLEASE 3-LIKE PROTEIN 2-RELATED"/>
    <property type="match status" value="1"/>
</dbReference>
<comment type="cofactor">
    <cofactor evidence="1">
        <name>Mn(2+)</name>
        <dbReference type="ChEBI" id="CHEBI:29035"/>
    </cofactor>
</comment>
<feature type="domain" description="RNase III" evidence="11">
    <location>
        <begin position="41"/>
        <end position="184"/>
    </location>
</feature>
<dbReference type="InterPro" id="IPR014720">
    <property type="entry name" value="dsRBD_dom"/>
</dbReference>
<dbReference type="PROSITE" id="PS00517">
    <property type="entry name" value="RNASE_3_1"/>
    <property type="match status" value="1"/>
</dbReference>
<dbReference type="GO" id="GO:0030422">
    <property type="term" value="P:siRNA processing"/>
    <property type="evidence" value="ECO:0007669"/>
    <property type="project" value="TreeGrafter"/>
</dbReference>
<dbReference type="Proteomes" id="UP001229421">
    <property type="component" value="Unassembled WGS sequence"/>
</dbReference>
<keyword evidence="5" id="KW-0255">Endonuclease</keyword>
<dbReference type="Gene3D" id="3.30.160.20">
    <property type="match status" value="2"/>
</dbReference>
<dbReference type="InterPro" id="IPR036389">
    <property type="entry name" value="RNase_III_sf"/>
</dbReference>
<dbReference type="GO" id="GO:0004525">
    <property type="term" value="F:ribonuclease III activity"/>
    <property type="evidence" value="ECO:0007669"/>
    <property type="project" value="InterPro"/>
</dbReference>
<gene>
    <name evidence="12" type="ORF">QVD17_06031</name>
</gene>